<dbReference type="Gene3D" id="3.30.160.20">
    <property type="match status" value="2"/>
</dbReference>
<dbReference type="PROSITE" id="PS50137">
    <property type="entry name" value="DS_RBD"/>
    <property type="match status" value="2"/>
</dbReference>
<dbReference type="GO" id="GO:0005737">
    <property type="term" value="C:cytoplasm"/>
    <property type="evidence" value="ECO:0007669"/>
    <property type="project" value="TreeGrafter"/>
</dbReference>
<keyword evidence="5" id="KW-0255">Endonuclease</keyword>
<feature type="domain" description="DRBM" evidence="10">
    <location>
        <begin position="317"/>
        <end position="390"/>
    </location>
</feature>
<dbReference type="AlphaFoldDB" id="A0A8B7BFK1"/>
<dbReference type="Pfam" id="PF00636">
    <property type="entry name" value="Ribonuclease_3"/>
    <property type="match status" value="1"/>
</dbReference>
<dbReference type="GO" id="GO:0004525">
    <property type="term" value="F:ribonuclease III activity"/>
    <property type="evidence" value="ECO:0007669"/>
    <property type="project" value="InterPro"/>
</dbReference>
<evidence type="ECO:0000256" key="9">
    <source>
        <dbReference type="PROSITE-ProRule" id="PRU00266"/>
    </source>
</evidence>
<keyword evidence="8 9" id="KW-0694">RNA-binding</keyword>
<evidence type="ECO:0000256" key="3">
    <source>
        <dbReference type="ARBA" id="ARBA00022722"/>
    </source>
</evidence>
<dbReference type="RefSeq" id="XP_008775637.3">
    <property type="nucleotide sequence ID" value="XM_008777415.3"/>
</dbReference>
<evidence type="ECO:0000313" key="13">
    <source>
        <dbReference type="RefSeq" id="XP_008775637.3"/>
    </source>
</evidence>
<dbReference type="Gene3D" id="1.10.1520.10">
    <property type="entry name" value="Ribonuclease III domain"/>
    <property type="match status" value="1"/>
</dbReference>
<evidence type="ECO:0000259" key="11">
    <source>
        <dbReference type="PROSITE" id="PS50142"/>
    </source>
</evidence>
<dbReference type="OrthoDB" id="416741at2759"/>
<dbReference type="GO" id="GO:0030422">
    <property type="term" value="P:siRNA processing"/>
    <property type="evidence" value="ECO:0007669"/>
    <property type="project" value="TreeGrafter"/>
</dbReference>
<comment type="cofactor">
    <cofactor evidence="2">
        <name>Mg(2+)</name>
        <dbReference type="ChEBI" id="CHEBI:18420"/>
    </cofactor>
</comment>
<gene>
    <name evidence="13" type="primary">LOC103695957</name>
</gene>
<dbReference type="PROSITE" id="PS50142">
    <property type="entry name" value="RNASE_3_2"/>
    <property type="match status" value="1"/>
</dbReference>
<evidence type="ECO:0000256" key="6">
    <source>
        <dbReference type="ARBA" id="ARBA00022801"/>
    </source>
</evidence>
<dbReference type="PANTHER" id="PTHR14950">
    <property type="entry name" value="DICER-RELATED"/>
    <property type="match status" value="1"/>
</dbReference>
<dbReference type="SMART" id="SM00535">
    <property type="entry name" value="RIBOc"/>
    <property type="match status" value="1"/>
</dbReference>
<dbReference type="GO" id="GO:0005634">
    <property type="term" value="C:nucleus"/>
    <property type="evidence" value="ECO:0007669"/>
    <property type="project" value="TreeGrafter"/>
</dbReference>
<dbReference type="PROSITE" id="PS00517">
    <property type="entry name" value="RNASE_3_1"/>
    <property type="match status" value="1"/>
</dbReference>
<evidence type="ECO:0000256" key="2">
    <source>
        <dbReference type="ARBA" id="ARBA00001946"/>
    </source>
</evidence>
<organism evidence="12 13">
    <name type="scientific">Phoenix dactylifera</name>
    <name type="common">Date palm</name>
    <dbReference type="NCBI Taxonomy" id="42345"/>
    <lineage>
        <taxon>Eukaryota</taxon>
        <taxon>Viridiplantae</taxon>
        <taxon>Streptophyta</taxon>
        <taxon>Embryophyta</taxon>
        <taxon>Tracheophyta</taxon>
        <taxon>Spermatophyta</taxon>
        <taxon>Magnoliopsida</taxon>
        <taxon>Liliopsida</taxon>
        <taxon>Arecaceae</taxon>
        <taxon>Coryphoideae</taxon>
        <taxon>Phoeniceae</taxon>
        <taxon>Phoenix</taxon>
    </lineage>
</organism>
<dbReference type="GO" id="GO:0046872">
    <property type="term" value="F:metal ion binding"/>
    <property type="evidence" value="ECO:0007669"/>
    <property type="project" value="UniProtKB-KW"/>
</dbReference>
<evidence type="ECO:0000313" key="12">
    <source>
        <dbReference type="Proteomes" id="UP000228380"/>
    </source>
</evidence>
<dbReference type="SUPFAM" id="SSF69065">
    <property type="entry name" value="RNase III domain-like"/>
    <property type="match status" value="1"/>
</dbReference>
<reference evidence="13" key="1">
    <citation type="submission" date="2025-08" db="UniProtKB">
        <authorList>
            <consortium name="RefSeq"/>
        </authorList>
    </citation>
    <scope>IDENTIFICATION</scope>
    <source>
        <tissue evidence="13">Young leaves</tissue>
    </source>
</reference>
<dbReference type="Proteomes" id="UP000228380">
    <property type="component" value="Unplaced"/>
</dbReference>
<keyword evidence="3" id="KW-0540">Nuclease</keyword>
<evidence type="ECO:0000256" key="8">
    <source>
        <dbReference type="ARBA" id="ARBA00022884"/>
    </source>
</evidence>
<proteinExistence type="predicted"/>
<evidence type="ECO:0000259" key="10">
    <source>
        <dbReference type="PROSITE" id="PS50137"/>
    </source>
</evidence>
<comment type="cofactor">
    <cofactor evidence="1">
        <name>Mn(2+)</name>
        <dbReference type="ChEBI" id="CHEBI:29035"/>
    </cofactor>
</comment>
<accession>A0A8B7BFK1</accession>
<dbReference type="SMART" id="SM00358">
    <property type="entry name" value="DSRM"/>
    <property type="match status" value="2"/>
</dbReference>
<dbReference type="FunFam" id="1.10.1520.10:FF:000004">
    <property type="entry name" value="Endoribonuclease dicer-like 1"/>
    <property type="match status" value="1"/>
</dbReference>
<evidence type="ECO:0000256" key="5">
    <source>
        <dbReference type="ARBA" id="ARBA00022759"/>
    </source>
</evidence>
<keyword evidence="7" id="KW-0460">Magnesium</keyword>
<dbReference type="InterPro" id="IPR014720">
    <property type="entry name" value="dsRBD_dom"/>
</dbReference>
<dbReference type="CDD" id="cd00593">
    <property type="entry name" value="RIBOc"/>
    <property type="match status" value="1"/>
</dbReference>
<dbReference type="GeneID" id="103695957"/>
<dbReference type="KEGG" id="pda:103695957"/>
<dbReference type="SUPFAM" id="SSF54768">
    <property type="entry name" value="dsRNA-binding domain-like"/>
    <property type="match status" value="2"/>
</dbReference>
<dbReference type="Pfam" id="PF14709">
    <property type="entry name" value="DND1_DSRM"/>
    <property type="match status" value="1"/>
</dbReference>
<evidence type="ECO:0000256" key="7">
    <source>
        <dbReference type="ARBA" id="ARBA00022842"/>
    </source>
</evidence>
<dbReference type="InterPro" id="IPR036389">
    <property type="entry name" value="RNase_III_sf"/>
</dbReference>
<sequence length="390" mass="43289">MKKKARFHVGVEGLRPKPAHCANHKRMTLCPPVADFTAFSSPPLVDVGDDGMRAAVAKVESLLGYPFRDARLLEEALTHPSHAEHPSYQRLEFVGDAALCIAFTNYVYLTNPGANPGQLSALRAANISTEKLARAAVRHDLYRLVRRNSPNLDQMVGEFTRSVIEWEEEEDLGGQPYGGHIVKAPKVLADIVESIAAAVYVDCNFNLETLWRVMRGMLEPIITLETLNEQPVTTLYELCQKHGKSVDFKNWKKRKTNVMNVFVDGKLIGIGSSEQKMIAKLNAARDALEKLSCPEAVFMNIGPCSAEGDGAGEQIQGSKQKLHELCSKKRWPKPVYKTEREDGPPHDKRFVCSVQVETSDNTFITLSDPKSRVKDAENAAACKMLSEILD</sequence>
<dbReference type="Pfam" id="PF00035">
    <property type="entry name" value="dsrm"/>
    <property type="match status" value="1"/>
</dbReference>
<feature type="domain" description="RNase III" evidence="11">
    <location>
        <begin position="56"/>
        <end position="204"/>
    </location>
</feature>
<dbReference type="GO" id="GO:0003723">
    <property type="term" value="F:RNA binding"/>
    <property type="evidence" value="ECO:0007669"/>
    <property type="project" value="UniProtKB-UniRule"/>
</dbReference>
<name>A0A8B7BFK1_PHODC</name>
<evidence type="ECO:0000256" key="4">
    <source>
        <dbReference type="ARBA" id="ARBA00022723"/>
    </source>
</evidence>
<evidence type="ECO:0000256" key="1">
    <source>
        <dbReference type="ARBA" id="ARBA00001936"/>
    </source>
</evidence>
<keyword evidence="4" id="KW-0479">Metal-binding</keyword>
<keyword evidence="12" id="KW-1185">Reference proteome</keyword>
<protein>
    <submittedName>
        <fullName evidence="13">Ribonuclease 3-like protein 2</fullName>
    </submittedName>
</protein>
<dbReference type="InterPro" id="IPR000999">
    <property type="entry name" value="RNase_III_dom"/>
</dbReference>
<dbReference type="PANTHER" id="PTHR14950:SF49">
    <property type="entry name" value="RIBONUCLEASE 3-LIKE PROTEIN 2-RELATED"/>
    <property type="match status" value="1"/>
</dbReference>
<keyword evidence="6" id="KW-0378">Hydrolase</keyword>
<feature type="domain" description="DRBM" evidence="10">
    <location>
        <begin position="230"/>
        <end position="293"/>
    </location>
</feature>